<dbReference type="InterPro" id="IPR011990">
    <property type="entry name" value="TPR-like_helical_dom_sf"/>
</dbReference>
<dbReference type="Proteomes" id="UP001190700">
    <property type="component" value="Unassembled WGS sequence"/>
</dbReference>
<dbReference type="PANTHER" id="PTHR15544">
    <property type="entry name" value="OSMOSIS RESPONSIVE FACTOR"/>
    <property type="match status" value="1"/>
</dbReference>
<sequence length="213" mass="23804">MQFGWNRKRRKLRDKAGLPFESAGGSVSLEEDGTPNLFSLTSGANYVPSEEALKQSLEIQAEGNTQAENGLFREALKRWERALDLTPERAVLHELKAQVLLEMDAVWQAVRSAKKATEFDPEWSEGFITLGRAHFNYGEPELAAENFQRALQLDACNSIAQEELDTVRLYILRRKELADKGEIVTGTRFSVLTPAHQVEHGQPEQPPLSGNAA</sequence>
<feature type="repeat" description="TPR" evidence="1">
    <location>
        <begin position="56"/>
        <end position="89"/>
    </location>
</feature>
<reference evidence="2 3" key="1">
    <citation type="journal article" date="2015" name="Genome Biol. Evol.">
        <title>Comparative Genomics of a Bacterivorous Green Alga Reveals Evolutionary Causalities and Consequences of Phago-Mixotrophic Mode of Nutrition.</title>
        <authorList>
            <person name="Burns J.A."/>
            <person name="Paasch A."/>
            <person name="Narechania A."/>
            <person name="Kim E."/>
        </authorList>
    </citation>
    <scope>NUCLEOTIDE SEQUENCE [LARGE SCALE GENOMIC DNA]</scope>
    <source>
        <strain evidence="2 3">PLY_AMNH</strain>
    </source>
</reference>
<feature type="repeat" description="TPR" evidence="1">
    <location>
        <begin position="124"/>
        <end position="157"/>
    </location>
</feature>
<evidence type="ECO:0000313" key="2">
    <source>
        <dbReference type="EMBL" id="KAK3260027.1"/>
    </source>
</evidence>
<dbReference type="PANTHER" id="PTHR15544:SF0">
    <property type="entry name" value="TETRATRICOPEPTIDE REPEAT PROTEIN 33"/>
    <property type="match status" value="1"/>
</dbReference>
<evidence type="ECO:0000313" key="3">
    <source>
        <dbReference type="Proteomes" id="UP001190700"/>
    </source>
</evidence>
<dbReference type="InterPro" id="IPR052658">
    <property type="entry name" value="TPR-containing"/>
</dbReference>
<dbReference type="PROSITE" id="PS50005">
    <property type="entry name" value="TPR"/>
    <property type="match status" value="2"/>
</dbReference>
<gene>
    <name evidence="2" type="ORF">CYMTET_31002</name>
</gene>
<comment type="caution">
    <text evidence="2">The sequence shown here is derived from an EMBL/GenBank/DDBJ whole genome shotgun (WGS) entry which is preliminary data.</text>
</comment>
<dbReference type="Gene3D" id="1.25.40.10">
    <property type="entry name" value="Tetratricopeptide repeat domain"/>
    <property type="match status" value="1"/>
</dbReference>
<evidence type="ECO:0000256" key="1">
    <source>
        <dbReference type="PROSITE-ProRule" id="PRU00339"/>
    </source>
</evidence>
<keyword evidence="3" id="KW-1185">Reference proteome</keyword>
<dbReference type="EMBL" id="LGRX02018290">
    <property type="protein sequence ID" value="KAK3260027.1"/>
    <property type="molecule type" value="Genomic_DNA"/>
</dbReference>
<organism evidence="2 3">
    <name type="scientific">Cymbomonas tetramitiformis</name>
    <dbReference type="NCBI Taxonomy" id="36881"/>
    <lineage>
        <taxon>Eukaryota</taxon>
        <taxon>Viridiplantae</taxon>
        <taxon>Chlorophyta</taxon>
        <taxon>Pyramimonadophyceae</taxon>
        <taxon>Pyramimonadales</taxon>
        <taxon>Pyramimonadaceae</taxon>
        <taxon>Cymbomonas</taxon>
    </lineage>
</organism>
<protein>
    <recommendedName>
        <fullName evidence="4">Tetratricopeptide repeat protein</fullName>
    </recommendedName>
</protein>
<dbReference type="AlphaFoldDB" id="A0AAE0KTC5"/>
<proteinExistence type="predicted"/>
<evidence type="ECO:0008006" key="4">
    <source>
        <dbReference type="Google" id="ProtNLM"/>
    </source>
</evidence>
<dbReference type="InterPro" id="IPR019734">
    <property type="entry name" value="TPR_rpt"/>
</dbReference>
<dbReference type="SUPFAM" id="SSF48452">
    <property type="entry name" value="TPR-like"/>
    <property type="match status" value="1"/>
</dbReference>
<dbReference type="SMART" id="SM00028">
    <property type="entry name" value="TPR"/>
    <property type="match status" value="3"/>
</dbReference>
<keyword evidence="1" id="KW-0802">TPR repeat</keyword>
<name>A0AAE0KTC5_9CHLO</name>
<accession>A0AAE0KTC5</accession>